<reference evidence="1 2" key="1">
    <citation type="journal article" date="2017" name="Water Res.">
        <title>Discovery and metagenomic analysis of an anammox bacterial enrichment related to Candidatus "Brocadia caroliniensis" in a full-scale glycerol-fed nitritation-denitritation separate centrate treatment process.</title>
        <authorList>
            <person name="Park H."/>
            <person name="Brotto A.C."/>
            <person name="van Loosdrecht M.C."/>
            <person name="Chandran K."/>
        </authorList>
    </citation>
    <scope>NUCLEOTIDE SEQUENCE [LARGE SCALE GENOMIC DNA]</scope>
    <source>
        <strain evidence="1">26THWARD</strain>
    </source>
</reference>
<protein>
    <submittedName>
        <fullName evidence="1">Uncharacterized protein</fullName>
    </submittedName>
</protein>
<organism evidence="1 2">
    <name type="scientific">Candidatus Brocadia carolinensis</name>
    <dbReference type="NCBI Taxonomy" id="1004156"/>
    <lineage>
        <taxon>Bacteria</taxon>
        <taxon>Pseudomonadati</taxon>
        <taxon>Planctomycetota</taxon>
        <taxon>Candidatus Brocadiia</taxon>
        <taxon>Candidatus Brocadiales</taxon>
        <taxon>Candidatus Brocadiaceae</taxon>
        <taxon>Candidatus Brocadia</taxon>
    </lineage>
</organism>
<sequence length="114" mass="12228">MLGEIAPFMKILHSLILAGVIALAGSATAPKMNHLSVGMTKQEIVSTMRQPASTAASGGGVEILRYRLSPTSDRAFDGITEEYFVRLVNGKVDSYGKMGDFDSTKQAVRECCSK</sequence>
<name>A0A1V4AP72_9BACT</name>
<proteinExistence type="predicted"/>
<gene>
    <name evidence="1" type="ORF">AYP45_17620</name>
</gene>
<accession>A0A1V4AP72</accession>
<evidence type="ECO:0000313" key="1">
    <source>
        <dbReference type="EMBL" id="OOP54926.1"/>
    </source>
</evidence>
<dbReference type="AlphaFoldDB" id="A0A1V4AP72"/>
<dbReference type="Proteomes" id="UP000189681">
    <property type="component" value="Unassembled WGS sequence"/>
</dbReference>
<dbReference type="EMBL" id="AYTS01000197">
    <property type="protein sequence ID" value="OOP54926.1"/>
    <property type="molecule type" value="Genomic_DNA"/>
</dbReference>
<comment type="caution">
    <text evidence="1">The sequence shown here is derived from an EMBL/GenBank/DDBJ whole genome shotgun (WGS) entry which is preliminary data.</text>
</comment>
<evidence type="ECO:0000313" key="2">
    <source>
        <dbReference type="Proteomes" id="UP000189681"/>
    </source>
</evidence>